<proteinExistence type="inferred from homology"/>
<evidence type="ECO:0000259" key="2">
    <source>
        <dbReference type="Pfam" id="PF02657"/>
    </source>
</evidence>
<dbReference type="AlphaFoldDB" id="A0A7V2AYD7"/>
<protein>
    <submittedName>
        <fullName evidence="3">SufE family protein</fullName>
    </submittedName>
</protein>
<dbReference type="PANTHER" id="PTHR43597">
    <property type="entry name" value="SULFUR ACCEPTOR PROTEIN CSDE"/>
    <property type="match status" value="1"/>
</dbReference>
<dbReference type="Pfam" id="PF02657">
    <property type="entry name" value="SufE"/>
    <property type="match status" value="1"/>
</dbReference>
<dbReference type="Gene3D" id="3.90.1010.10">
    <property type="match status" value="1"/>
</dbReference>
<name>A0A7V2AYD7_RHOMR</name>
<dbReference type="PANTHER" id="PTHR43597:SF5">
    <property type="entry name" value="SUFE-LIKE PROTEIN 2, CHLOROPLASTIC"/>
    <property type="match status" value="1"/>
</dbReference>
<accession>A0A7V2AYD7</accession>
<feature type="domain" description="Fe-S metabolism associated" evidence="2">
    <location>
        <begin position="11"/>
        <end position="132"/>
    </location>
</feature>
<evidence type="ECO:0000313" key="3">
    <source>
        <dbReference type="EMBL" id="HER94931.1"/>
    </source>
</evidence>
<gene>
    <name evidence="3" type="ORF">ENO59_00195</name>
</gene>
<dbReference type="EMBL" id="DSGB01000001">
    <property type="protein sequence ID" value="HER94931.1"/>
    <property type="molecule type" value="Genomic_DNA"/>
</dbReference>
<reference evidence="3" key="1">
    <citation type="journal article" date="2020" name="mSystems">
        <title>Genome- and Community-Level Interaction Insights into Carbon Utilization and Element Cycling Functions of Hydrothermarchaeota in Hydrothermal Sediment.</title>
        <authorList>
            <person name="Zhou Z."/>
            <person name="Liu Y."/>
            <person name="Xu W."/>
            <person name="Pan J."/>
            <person name="Luo Z.H."/>
            <person name="Li M."/>
        </authorList>
    </citation>
    <scope>NUCLEOTIDE SEQUENCE [LARGE SCALE GENOMIC DNA]</scope>
    <source>
        <strain evidence="3">SpSt-143</strain>
    </source>
</reference>
<dbReference type="SUPFAM" id="SSF82649">
    <property type="entry name" value="SufE/NifU"/>
    <property type="match status" value="1"/>
</dbReference>
<evidence type="ECO:0000256" key="1">
    <source>
        <dbReference type="ARBA" id="ARBA00010282"/>
    </source>
</evidence>
<comment type="caution">
    <text evidence="3">The sequence shown here is derived from an EMBL/GenBank/DDBJ whole genome shotgun (WGS) entry which is preliminary data.</text>
</comment>
<organism evidence="3">
    <name type="scientific">Rhodothermus marinus</name>
    <name type="common">Rhodothermus obamensis</name>
    <dbReference type="NCBI Taxonomy" id="29549"/>
    <lineage>
        <taxon>Bacteria</taxon>
        <taxon>Pseudomonadati</taxon>
        <taxon>Rhodothermota</taxon>
        <taxon>Rhodothermia</taxon>
        <taxon>Rhodothermales</taxon>
        <taxon>Rhodothermaceae</taxon>
        <taxon>Rhodothermus</taxon>
    </lineage>
</organism>
<dbReference type="InterPro" id="IPR003808">
    <property type="entry name" value="Fe-S_metab-assoc_dom"/>
</dbReference>
<comment type="similarity">
    <text evidence="1">Belongs to the SufE family.</text>
</comment>
<sequence>MTKLESILALFQEADPEMRLALLLEFAERLPPLPAAYVPLRDAGLGMVHECQSPVFLLVELQEGCVRIYADAPREAPTPRGFIALLMEAFDGALPEQVLAAPEDLLYRLGIAPLLGMQRLRGLTGIYQKLRREVAEKATRGVRTANQGLEKFDG</sequence>